<evidence type="ECO:0000313" key="2">
    <source>
        <dbReference type="Proteomes" id="UP001168821"/>
    </source>
</evidence>
<gene>
    <name evidence="1" type="ORF">Zmor_015473</name>
</gene>
<proteinExistence type="predicted"/>
<dbReference type="EMBL" id="JALNTZ010000004">
    <property type="protein sequence ID" value="KAJ3656391.1"/>
    <property type="molecule type" value="Genomic_DNA"/>
</dbReference>
<dbReference type="Proteomes" id="UP001168821">
    <property type="component" value="Unassembled WGS sequence"/>
</dbReference>
<keyword evidence="2" id="KW-1185">Reference proteome</keyword>
<reference evidence="1" key="1">
    <citation type="journal article" date="2023" name="G3 (Bethesda)">
        <title>Whole genome assemblies of Zophobas morio and Tenebrio molitor.</title>
        <authorList>
            <person name="Kaur S."/>
            <person name="Stinson S.A."/>
            <person name="diCenzo G.C."/>
        </authorList>
    </citation>
    <scope>NUCLEOTIDE SEQUENCE</scope>
    <source>
        <strain evidence="1">QUZm001</strain>
    </source>
</reference>
<accession>A0AA38MH81</accession>
<evidence type="ECO:0000313" key="1">
    <source>
        <dbReference type="EMBL" id="KAJ3656391.1"/>
    </source>
</evidence>
<name>A0AA38MH81_9CUCU</name>
<dbReference type="AlphaFoldDB" id="A0AA38MH81"/>
<protein>
    <submittedName>
        <fullName evidence="1">Uncharacterized protein</fullName>
    </submittedName>
</protein>
<comment type="caution">
    <text evidence="1">The sequence shown here is derived from an EMBL/GenBank/DDBJ whole genome shotgun (WGS) entry which is preliminary data.</text>
</comment>
<sequence length="108" mass="12059">MLPYNYVLDQKVLQRPDYVCDLGVTYDAKLSFHKHYEVISTSAHKSLGFVVRNAAEFKDLDVLRPLFSHTSGIRLGVCVGGMEPFTSNLHFSVGKNAASILKVPVLYL</sequence>
<organism evidence="1 2">
    <name type="scientific">Zophobas morio</name>
    <dbReference type="NCBI Taxonomy" id="2755281"/>
    <lineage>
        <taxon>Eukaryota</taxon>
        <taxon>Metazoa</taxon>
        <taxon>Ecdysozoa</taxon>
        <taxon>Arthropoda</taxon>
        <taxon>Hexapoda</taxon>
        <taxon>Insecta</taxon>
        <taxon>Pterygota</taxon>
        <taxon>Neoptera</taxon>
        <taxon>Endopterygota</taxon>
        <taxon>Coleoptera</taxon>
        <taxon>Polyphaga</taxon>
        <taxon>Cucujiformia</taxon>
        <taxon>Tenebrionidae</taxon>
        <taxon>Zophobas</taxon>
    </lineage>
</organism>